<dbReference type="AlphaFoldDB" id="A0A0L0C5T5"/>
<evidence type="ECO:0000313" key="11">
    <source>
        <dbReference type="Proteomes" id="UP000037069"/>
    </source>
</evidence>
<dbReference type="FunFam" id="3.30.160.60:FF:000446">
    <property type="entry name" value="Zinc finger protein"/>
    <property type="match status" value="1"/>
</dbReference>
<evidence type="ECO:0000259" key="9">
    <source>
        <dbReference type="PROSITE" id="PS50157"/>
    </source>
</evidence>
<dbReference type="OrthoDB" id="8117402at2759"/>
<dbReference type="SMART" id="SM00355">
    <property type="entry name" value="ZnF_C2H2"/>
    <property type="match status" value="18"/>
</dbReference>
<keyword evidence="11" id="KW-1185">Reference proteome</keyword>
<keyword evidence="5" id="KW-0862">Zinc</keyword>
<feature type="domain" description="C2H2-type" evidence="9">
    <location>
        <begin position="192"/>
        <end position="220"/>
    </location>
</feature>
<dbReference type="GO" id="GO:0030674">
    <property type="term" value="F:protein-macromolecule adaptor activity"/>
    <property type="evidence" value="ECO:0007669"/>
    <property type="project" value="UniProtKB-ARBA"/>
</dbReference>
<gene>
    <name evidence="10" type="ORF">FF38_06351</name>
</gene>
<dbReference type="PROSITE" id="PS50157">
    <property type="entry name" value="ZINC_FINGER_C2H2_2"/>
    <property type="match status" value="15"/>
</dbReference>
<dbReference type="EMBL" id="JRES01000955">
    <property type="protein sequence ID" value="KNC26784.1"/>
    <property type="molecule type" value="Genomic_DNA"/>
</dbReference>
<keyword evidence="2" id="KW-0479">Metal-binding</keyword>
<feature type="region of interest" description="Disordered" evidence="8">
    <location>
        <begin position="89"/>
        <end position="124"/>
    </location>
</feature>
<dbReference type="SUPFAM" id="SSF57667">
    <property type="entry name" value="beta-beta-alpha zinc fingers"/>
    <property type="match status" value="9"/>
</dbReference>
<reference evidence="10 11" key="1">
    <citation type="journal article" date="2015" name="Nat. Commun.">
        <title>Lucilia cuprina genome unlocks parasitic fly biology to underpin future interventions.</title>
        <authorList>
            <person name="Anstead C.A."/>
            <person name="Korhonen P.K."/>
            <person name="Young N.D."/>
            <person name="Hall R.S."/>
            <person name="Jex A.R."/>
            <person name="Murali S.C."/>
            <person name="Hughes D.S."/>
            <person name="Lee S.F."/>
            <person name="Perry T."/>
            <person name="Stroehlein A.J."/>
            <person name="Ansell B.R."/>
            <person name="Breugelmans B."/>
            <person name="Hofmann A."/>
            <person name="Qu J."/>
            <person name="Dugan S."/>
            <person name="Lee S.L."/>
            <person name="Chao H."/>
            <person name="Dinh H."/>
            <person name="Han Y."/>
            <person name="Doddapaneni H.V."/>
            <person name="Worley K.C."/>
            <person name="Muzny D.M."/>
            <person name="Ioannidis P."/>
            <person name="Waterhouse R.M."/>
            <person name="Zdobnov E.M."/>
            <person name="James P.J."/>
            <person name="Bagnall N.H."/>
            <person name="Kotze A.C."/>
            <person name="Gibbs R.A."/>
            <person name="Richards S."/>
            <person name="Batterham P."/>
            <person name="Gasser R.B."/>
        </authorList>
    </citation>
    <scope>NUCLEOTIDE SEQUENCE [LARGE SCALE GENOMIC DNA]</scope>
    <source>
        <strain evidence="10 11">LS</strain>
        <tissue evidence="10">Full body</tissue>
    </source>
</reference>
<proteinExistence type="predicted"/>
<dbReference type="Pfam" id="PF13912">
    <property type="entry name" value="zf-C2H2_6"/>
    <property type="match status" value="4"/>
</dbReference>
<dbReference type="GO" id="GO:0008270">
    <property type="term" value="F:zinc ion binding"/>
    <property type="evidence" value="ECO:0007669"/>
    <property type="project" value="UniProtKB-KW"/>
</dbReference>
<dbReference type="OMA" id="GAPHICH"/>
<dbReference type="PANTHER" id="PTHR24394:SF29">
    <property type="entry name" value="MYONEURIN"/>
    <property type="match status" value="1"/>
</dbReference>
<evidence type="ECO:0000256" key="8">
    <source>
        <dbReference type="SAM" id="MobiDB-lite"/>
    </source>
</evidence>
<feature type="compositionally biased region" description="Basic and acidic residues" evidence="8">
    <location>
        <begin position="447"/>
        <end position="456"/>
    </location>
</feature>
<name>A0A0L0C5T5_LUCCU</name>
<feature type="domain" description="C2H2-type" evidence="9">
    <location>
        <begin position="555"/>
        <end position="582"/>
    </location>
</feature>
<dbReference type="GO" id="GO:0000981">
    <property type="term" value="F:DNA-binding transcription factor activity, RNA polymerase II-specific"/>
    <property type="evidence" value="ECO:0007669"/>
    <property type="project" value="TreeGrafter"/>
</dbReference>
<feature type="domain" description="C2H2-type" evidence="9">
    <location>
        <begin position="305"/>
        <end position="332"/>
    </location>
</feature>
<feature type="compositionally biased region" description="Acidic residues" evidence="8">
    <location>
        <begin position="103"/>
        <end position="116"/>
    </location>
</feature>
<sequence>MLKLEHSAFNIIPPLAGKCGEIYSNNFSDFAIYCCFCNLQLFTFEDFRGHIFAVHFDNCTLKEQQAVIDNPIANEVELKQEQLTVNDNEEEFQDSNCLRENEATESESSDDSEDEFHDSGSNFTEYNSTDRSLLKVLHVNTDDRELNKSKRCKTKTVNSSKDGEVTLEAKTRAKDESTAEENFGYEKESKQYNCPECPEIFTIKKILDKHVVAMHKGYKCSLCDKRYSRQSQLKIHMQSHSEEKPRIPCTNIDCRRTFSCLENLNRHLELHIMPSTFECTEKDCQKAFPTEQRLLAHSKNHQKHYICDICAYSCCSNATLIIHKRRHTGEKPFPCEICKKDFISKSALGEHMHVHRKTGNHVCRICGASFVNDRYLYRHMVIHNSKRFTKCSLCDKVFPNSRGLINHRKYCLQSKKPMEKSNDDSEERRDNKLNENLSKNDTSHISSSKDNEKKDQQQQINDSNKVLIYPCPRTECGRTFANEKNLNRHLEVHTMKASFICTIDNCGKGFPTEARLKLHIRVHNKRNVCDICGYRCAALTTLVIHKRVHTGERPYACLTCDKRFISNTALIEHMNVHATTRSHICEICQTGFTSFKGLRRHKKTHTNERNYKCSLCDKAFKTYNTLDNHMRCMHREPRAPNEIQSTDILIADSFEEYALKKIKTSIDKMKKYQCQECNKTFKRLNGLDNHLRQFHGATDSSIVESLEQSDKKKFQCNLCNKKFISLKRHNLTHKNVRKYECKLCDNILKTFNGLNSHMIRMHGEAVKAQSQD</sequence>
<feature type="domain" description="C2H2-type" evidence="9">
    <location>
        <begin position="247"/>
        <end position="276"/>
    </location>
</feature>
<keyword evidence="3" id="KW-0677">Repeat</keyword>
<dbReference type="GO" id="GO:0005634">
    <property type="term" value="C:nucleus"/>
    <property type="evidence" value="ECO:0007669"/>
    <property type="project" value="UniProtKB-SubCell"/>
</dbReference>
<dbReference type="Proteomes" id="UP000037069">
    <property type="component" value="Unassembled WGS sequence"/>
</dbReference>
<feature type="region of interest" description="Disordered" evidence="8">
    <location>
        <begin position="415"/>
        <end position="460"/>
    </location>
</feature>
<evidence type="ECO:0000256" key="5">
    <source>
        <dbReference type="ARBA" id="ARBA00022833"/>
    </source>
</evidence>
<feature type="domain" description="C2H2-type" evidence="9">
    <location>
        <begin position="583"/>
        <end position="610"/>
    </location>
</feature>
<feature type="domain" description="C2H2-type" evidence="9">
    <location>
        <begin position="277"/>
        <end position="306"/>
    </location>
</feature>
<evidence type="ECO:0000256" key="7">
    <source>
        <dbReference type="PROSITE-ProRule" id="PRU00042"/>
    </source>
</evidence>
<evidence type="ECO:0000256" key="1">
    <source>
        <dbReference type="ARBA" id="ARBA00004123"/>
    </source>
</evidence>
<feature type="domain" description="C2H2-type" evidence="9">
    <location>
        <begin position="469"/>
        <end position="498"/>
    </location>
</feature>
<feature type="domain" description="C2H2-type" evidence="9">
    <location>
        <begin position="611"/>
        <end position="639"/>
    </location>
</feature>
<keyword evidence="4 7" id="KW-0863">Zinc-finger</keyword>
<comment type="caution">
    <text evidence="10">The sequence shown here is derived from an EMBL/GenBank/DDBJ whole genome shotgun (WGS) entry which is preliminary data.</text>
</comment>
<feature type="domain" description="C2H2-type" evidence="9">
    <location>
        <begin position="218"/>
        <end position="245"/>
    </location>
</feature>
<feature type="domain" description="C2H2-type" evidence="9">
    <location>
        <begin position="361"/>
        <end position="388"/>
    </location>
</feature>
<feature type="compositionally biased region" description="Basic and acidic residues" evidence="8">
    <location>
        <begin position="416"/>
        <end position="433"/>
    </location>
</feature>
<evidence type="ECO:0000256" key="6">
    <source>
        <dbReference type="ARBA" id="ARBA00023242"/>
    </source>
</evidence>
<dbReference type="Pfam" id="PF00096">
    <property type="entry name" value="zf-C2H2"/>
    <property type="match status" value="8"/>
</dbReference>
<dbReference type="FunFam" id="3.30.160.60:FF:000624">
    <property type="entry name" value="zinc finger protein 697"/>
    <property type="match status" value="1"/>
</dbReference>
<evidence type="ECO:0000313" key="10">
    <source>
        <dbReference type="EMBL" id="KNC26784.1"/>
    </source>
</evidence>
<feature type="domain" description="C2H2-type" evidence="9">
    <location>
        <begin position="389"/>
        <end position="417"/>
    </location>
</feature>
<dbReference type="PANTHER" id="PTHR24394">
    <property type="entry name" value="ZINC FINGER PROTEIN"/>
    <property type="match status" value="1"/>
</dbReference>
<dbReference type="InterPro" id="IPR036236">
    <property type="entry name" value="Znf_C2H2_sf"/>
</dbReference>
<comment type="subcellular location">
    <subcellularLocation>
        <location evidence="1">Nucleus</location>
    </subcellularLocation>
</comment>
<organism evidence="10 11">
    <name type="scientific">Lucilia cuprina</name>
    <name type="common">Green bottle fly</name>
    <name type="synonym">Australian sheep blowfly</name>
    <dbReference type="NCBI Taxonomy" id="7375"/>
    <lineage>
        <taxon>Eukaryota</taxon>
        <taxon>Metazoa</taxon>
        <taxon>Ecdysozoa</taxon>
        <taxon>Arthropoda</taxon>
        <taxon>Hexapoda</taxon>
        <taxon>Insecta</taxon>
        <taxon>Pterygota</taxon>
        <taxon>Neoptera</taxon>
        <taxon>Endopterygota</taxon>
        <taxon>Diptera</taxon>
        <taxon>Brachycera</taxon>
        <taxon>Muscomorpha</taxon>
        <taxon>Oestroidea</taxon>
        <taxon>Calliphoridae</taxon>
        <taxon>Luciliinae</taxon>
        <taxon>Lucilia</taxon>
    </lineage>
</organism>
<evidence type="ECO:0000256" key="2">
    <source>
        <dbReference type="ARBA" id="ARBA00022723"/>
    </source>
</evidence>
<protein>
    <recommendedName>
        <fullName evidence="9">C2H2-type domain-containing protein</fullName>
    </recommendedName>
</protein>
<feature type="compositionally biased region" description="Polar residues" evidence="8">
    <location>
        <begin position="434"/>
        <end position="446"/>
    </location>
</feature>
<keyword evidence="6" id="KW-0539">Nucleus</keyword>
<dbReference type="FunFam" id="3.30.160.60:FF:000688">
    <property type="entry name" value="zinc finger protein 197 isoform X1"/>
    <property type="match status" value="1"/>
</dbReference>
<accession>A0A0L0C5T5</accession>
<feature type="domain" description="C2H2-type" evidence="9">
    <location>
        <begin position="672"/>
        <end position="700"/>
    </location>
</feature>
<feature type="non-terminal residue" evidence="10">
    <location>
        <position position="772"/>
    </location>
</feature>
<evidence type="ECO:0000256" key="3">
    <source>
        <dbReference type="ARBA" id="ARBA00022737"/>
    </source>
</evidence>
<feature type="domain" description="C2H2-type" evidence="9">
    <location>
        <begin position="333"/>
        <end position="355"/>
    </location>
</feature>
<feature type="domain" description="C2H2-type" evidence="9">
    <location>
        <begin position="527"/>
        <end position="554"/>
    </location>
</feature>
<dbReference type="FunFam" id="3.30.160.60:FF:000145">
    <property type="entry name" value="Zinc finger protein 574"/>
    <property type="match status" value="1"/>
</dbReference>
<evidence type="ECO:0000256" key="4">
    <source>
        <dbReference type="ARBA" id="ARBA00022771"/>
    </source>
</evidence>
<dbReference type="InterPro" id="IPR013087">
    <property type="entry name" value="Znf_C2H2_type"/>
</dbReference>
<dbReference type="PROSITE" id="PS00028">
    <property type="entry name" value="ZINC_FINGER_C2H2_1"/>
    <property type="match status" value="15"/>
</dbReference>
<feature type="domain" description="C2H2-type" evidence="9">
    <location>
        <begin position="499"/>
        <end position="528"/>
    </location>
</feature>
<dbReference type="Gene3D" id="3.30.160.60">
    <property type="entry name" value="Classic Zinc Finger"/>
    <property type="match status" value="13"/>
</dbReference>